<accession>A0A085NAS8</accession>
<sequence>MANNSSNAQSKSATTNSDSSNSSMTTDRTQNSSKSLTEKTDRRASLGSTNHRRSSGTLQNPAGAAVSALGSFSVINVLQLKGAFPFVPGNAMEKRMRKSQEMAKLRSQLKALAAMQIAPDEFSDKSEVSSKSDSEMEALKNATVSSIDQNIKTPAFGDLGVGEAPTLEKLKPHRSPINPCVYVSEEKNGRELITYEADPNVKPTAYPCEPQNIAQYNMERENDRMQRKPDPFFIPPERFIPGVYYRLSCVPGEGEKEAKEEMKKKSLENRTAERPYEKRSIAFVQSRTVKMLLDEFAKKTTDKMDVVPKGGLTKKPRMPVKVAAKADAAAAAKDESHISLDPTVIVLKEPIVDRKLELFKVSNDGKHPVVIKMTTSNNTRLQVTESWTFLNPGDTKLFMVFFSASQAVPDAKYSPETVYVNYCNTKENYAQTKWKTINLNVEFSREVKTDTATKEQPPKEPKAEADGLPMAINPYPYEITDQLPIFDKPFDKQLMALEDELQKVRAQQKLKAKQTIAESNVKAQKGQKIESSMKSKASEECLLNKMLRKPLVKKGNESPSFSSGRSSSTLTFAARQLSEKKRKISSLKEAPLTPKPRKSKKKKQPGSSPSFAQEDKQTKQTTKKKSERASKKG</sequence>
<dbReference type="EMBL" id="KL367523">
    <property type="protein sequence ID" value="KFD66574.1"/>
    <property type="molecule type" value="Genomic_DNA"/>
</dbReference>
<feature type="compositionally biased region" description="Basic residues" evidence="1">
    <location>
        <begin position="595"/>
        <end position="604"/>
    </location>
</feature>
<feature type="compositionally biased region" description="Low complexity" evidence="1">
    <location>
        <begin position="558"/>
        <end position="568"/>
    </location>
</feature>
<dbReference type="SUPFAM" id="SSF49354">
    <property type="entry name" value="PapD-like"/>
    <property type="match status" value="1"/>
</dbReference>
<dbReference type="Proteomes" id="UP000030758">
    <property type="component" value="Unassembled WGS sequence"/>
</dbReference>
<gene>
    <name evidence="3" type="ORF">M514_01570</name>
</gene>
<feature type="region of interest" description="Disordered" evidence="1">
    <location>
        <begin position="448"/>
        <end position="469"/>
    </location>
</feature>
<dbReference type="AlphaFoldDB" id="A0A085NAS8"/>
<dbReference type="Pfam" id="PF00635">
    <property type="entry name" value="Motile_Sperm"/>
    <property type="match status" value="1"/>
</dbReference>
<dbReference type="Gene3D" id="2.60.40.10">
    <property type="entry name" value="Immunoglobulins"/>
    <property type="match status" value="1"/>
</dbReference>
<evidence type="ECO:0000259" key="2">
    <source>
        <dbReference type="PROSITE" id="PS50202"/>
    </source>
</evidence>
<evidence type="ECO:0000256" key="1">
    <source>
        <dbReference type="SAM" id="MobiDB-lite"/>
    </source>
</evidence>
<feature type="compositionally biased region" description="Low complexity" evidence="1">
    <location>
        <begin position="1"/>
        <end position="29"/>
    </location>
</feature>
<name>A0A085NAS8_9BILA</name>
<feature type="region of interest" description="Disordered" evidence="1">
    <location>
        <begin position="550"/>
        <end position="633"/>
    </location>
</feature>
<feature type="domain" description="MSP" evidence="2">
    <location>
        <begin position="337"/>
        <end position="452"/>
    </location>
</feature>
<feature type="compositionally biased region" description="Basic and acidic residues" evidence="1">
    <location>
        <begin position="527"/>
        <end position="537"/>
    </location>
</feature>
<dbReference type="PROSITE" id="PS50202">
    <property type="entry name" value="MSP"/>
    <property type="match status" value="1"/>
</dbReference>
<feature type="region of interest" description="Disordered" evidence="1">
    <location>
        <begin position="1"/>
        <end position="61"/>
    </location>
</feature>
<proteinExistence type="predicted"/>
<feature type="region of interest" description="Disordered" evidence="1">
    <location>
        <begin position="516"/>
        <end position="537"/>
    </location>
</feature>
<evidence type="ECO:0000313" key="3">
    <source>
        <dbReference type="EMBL" id="KFD66574.1"/>
    </source>
</evidence>
<dbReference type="InterPro" id="IPR008962">
    <property type="entry name" value="PapD-like_sf"/>
</dbReference>
<organism evidence="3">
    <name type="scientific">Trichuris suis</name>
    <name type="common">pig whipworm</name>
    <dbReference type="NCBI Taxonomy" id="68888"/>
    <lineage>
        <taxon>Eukaryota</taxon>
        <taxon>Metazoa</taxon>
        <taxon>Ecdysozoa</taxon>
        <taxon>Nematoda</taxon>
        <taxon>Enoplea</taxon>
        <taxon>Dorylaimia</taxon>
        <taxon>Trichinellida</taxon>
        <taxon>Trichuridae</taxon>
        <taxon>Trichuris</taxon>
    </lineage>
</organism>
<protein>
    <recommendedName>
        <fullName evidence="2">MSP domain-containing protein</fullName>
    </recommendedName>
</protein>
<feature type="compositionally biased region" description="Basic and acidic residues" evidence="1">
    <location>
        <begin position="448"/>
        <end position="465"/>
    </location>
</feature>
<dbReference type="InterPro" id="IPR013783">
    <property type="entry name" value="Ig-like_fold"/>
</dbReference>
<reference evidence="3" key="1">
    <citation type="journal article" date="2014" name="Nat. Genet.">
        <title>Genome and transcriptome of the porcine whipworm Trichuris suis.</title>
        <authorList>
            <person name="Jex A.R."/>
            <person name="Nejsum P."/>
            <person name="Schwarz E.M."/>
            <person name="Hu L."/>
            <person name="Young N.D."/>
            <person name="Hall R.S."/>
            <person name="Korhonen P.K."/>
            <person name="Liao S."/>
            <person name="Thamsborg S."/>
            <person name="Xia J."/>
            <person name="Xu P."/>
            <person name="Wang S."/>
            <person name="Scheerlinck J.P."/>
            <person name="Hofmann A."/>
            <person name="Sternberg P.W."/>
            <person name="Wang J."/>
            <person name="Gasser R.B."/>
        </authorList>
    </citation>
    <scope>NUCLEOTIDE SEQUENCE [LARGE SCALE GENOMIC DNA]</scope>
    <source>
        <strain evidence="3">DCEP-RM93F</strain>
    </source>
</reference>
<dbReference type="InterPro" id="IPR000535">
    <property type="entry name" value="MSP_dom"/>
</dbReference>